<keyword evidence="4" id="KW-1185">Reference proteome</keyword>
<dbReference type="InterPro" id="IPR039537">
    <property type="entry name" value="Retrotran_Ty1/copia-like"/>
</dbReference>
<accession>A0ABQ5FGS2</accession>
<evidence type="ECO:0000313" key="3">
    <source>
        <dbReference type="EMBL" id="GJT62458.1"/>
    </source>
</evidence>
<proteinExistence type="predicted"/>
<dbReference type="InterPro" id="IPR036397">
    <property type="entry name" value="RNaseH_sf"/>
</dbReference>
<dbReference type="SUPFAM" id="SSF53098">
    <property type="entry name" value="Ribonuclease H-like"/>
    <property type="match status" value="1"/>
</dbReference>
<reference evidence="3" key="1">
    <citation type="journal article" date="2022" name="Int. J. Mol. Sci.">
        <title>Draft Genome of Tanacetum Coccineum: Genomic Comparison of Closely Related Tanacetum-Family Plants.</title>
        <authorList>
            <person name="Yamashiro T."/>
            <person name="Shiraishi A."/>
            <person name="Nakayama K."/>
            <person name="Satake H."/>
        </authorList>
    </citation>
    <scope>NUCLEOTIDE SEQUENCE</scope>
</reference>
<dbReference type="Pfam" id="PF00665">
    <property type="entry name" value="rve"/>
    <property type="match status" value="1"/>
</dbReference>
<dbReference type="PANTHER" id="PTHR42648">
    <property type="entry name" value="TRANSPOSASE, PUTATIVE-RELATED"/>
    <property type="match status" value="1"/>
</dbReference>
<dbReference type="Gene3D" id="3.30.420.10">
    <property type="entry name" value="Ribonuclease H-like superfamily/Ribonuclease H"/>
    <property type="match status" value="1"/>
</dbReference>
<protein>
    <submittedName>
        <fullName evidence="3">Retrovirus-related pol polyprotein from transposon TNT 1-94</fullName>
    </submittedName>
</protein>
<organism evidence="3 4">
    <name type="scientific">Tanacetum coccineum</name>
    <dbReference type="NCBI Taxonomy" id="301880"/>
    <lineage>
        <taxon>Eukaryota</taxon>
        <taxon>Viridiplantae</taxon>
        <taxon>Streptophyta</taxon>
        <taxon>Embryophyta</taxon>
        <taxon>Tracheophyta</taxon>
        <taxon>Spermatophyta</taxon>
        <taxon>Magnoliopsida</taxon>
        <taxon>eudicotyledons</taxon>
        <taxon>Gunneridae</taxon>
        <taxon>Pentapetalae</taxon>
        <taxon>asterids</taxon>
        <taxon>campanulids</taxon>
        <taxon>Asterales</taxon>
        <taxon>Asteraceae</taxon>
        <taxon>Asteroideae</taxon>
        <taxon>Anthemideae</taxon>
        <taxon>Anthemidinae</taxon>
        <taxon>Tanacetum</taxon>
    </lineage>
</organism>
<evidence type="ECO:0000259" key="2">
    <source>
        <dbReference type="PROSITE" id="PS50994"/>
    </source>
</evidence>
<name>A0ABQ5FGS2_9ASTR</name>
<feature type="domain" description="Integrase catalytic" evidence="2">
    <location>
        <begin position="13"/>
        <end position="130"/>
    </location>
</feature>
<feature type="region of interest" description="Disordered" evidence="1">
    <location>
        <begin position="1"/>
        <end position="20"/>
    </location>
</feature>
<gene>
    <name evidence="3" type="ORF">Tco_1005991</name>
</gene>
<dbReference type="PANTHER" id="PTHR42648:SF32">
    <property type="entry name" value="RIBONUCLEASE H-LIKE DOMAIN, GAG-PRE-INTEGRASE DOMAIN PROTEIN-RELATED"/>
    <property type="match status" value="1"/>
</dbReference>
<evidence type="ECO:0000256" key="1">
    <source>
        <dbReference type="SAM" id="MobiDB-lite"/>
    </source>
</evidence>
<dbReference type="Proteomes" id="UP001151760">
    <property type="component" value="Unassembled WGS sequence"/>
</dbReference>
<dbReference type="InterPro" id="IPR012337">
    <property type="entry name" value="RNaseH-like_sf"/>
</dbReference>
<reference evidence="3" key="2">
    <citation type="submission" date="2022-01" db="EMBL/GenBank/DDBJ databases">
        <authorList>
            <person name="Yamashiro T."/>
            <person name="Shiraishi A."/>
            <person name="Satake H."/>
            <person name="Nakayama K."/>
        </authorList>
    </citation>
    <scope>NUCLEOTIDE SEQUENCE</scope>
</reference>
<comment type="caution">
    <text evidence="3">The sequence shown here is derived from an EMBL/GenBank/DDBJ whole genome shotgun (WGS) entry which is preliminary data.</text>
</comment>
<dbReference type="PROSITE" id="PS50994">
    <property type="entry name" value="INTEGRASE"/>
    <property type="match status" value="1"/>
</dbReference>
<dbReference type="InterPro" id="IPR001584">
    <property type="entry name" value="Integrase_cat-core"/>
</dbReference>
<dbReference type="EMBL" id="BQNB010017378">
    <property type="protein sequence ID" value="GJT62458.1"/>
    <property type="molecule type" value="Genomic_DNA"/>
</dbReference>
<sequence>MCSVCALGKSKKSSHQPKAEDTNQEKLYLLHMDLYGPMRVESINGKTYILVIVDDYSRFTWFNFLRSKDEAPDAIIKCIKNIQVRLNATARNVRTDNGTEFVNQILRDFYENVNISHQTCVARTPQQNGAEAINTGYYTQNRSLIHLRYNKIPYELMHDKKPYLSFFHVFGSLCYPTNDSEDLGKLNAKADIAMASEQFGSGPGLQVMTPATSSSGLIPNIIPQQPFPVAVALRAVEIADSHVSMFIDQDAPSSSIPLTQDQEHSLIISQDTPMVEKNNLDEDLQGTPVDATLYRGMIGSLISCGVLGHSTQYIRKRLILRCWSSKKQKSTAISSTEAEYIALSGCCAQILWMRS</sequence>
<evidence type="ECO:0000313" key="4">
    <source>
        <dbReference type="Proteomes" id="UP001151760"/>
    </source>
</evidence>